<keyword evidence="1" id="KW-0245">EGF-like domain</keyword>
<reference evidence="5" key="1">
    <citation type="submission" date="2022-11" db="EMBL/GenBank/DDBJ databases">
        <title>Centuries of genome instability and evolution in soft-shell clam transmissible cancer (bioRxiv).</title>
        <authorList>
            <person name="Hart S.F.M."/>
            <person name="Yonemitsu M.A."/>
            <person name="Giersch R.M."/>
            <person name="Beal B.F."/>
            <person name="Arriagada G."/>
            <person name="Davis B.W."/>
            <person name="Ostrander E.A."/>
            <person name="Goff S.P."/>
            <person name="Metzger M.J."/>
        </authorList>
    </citation>
    <scope>NUCLEOTIDE SEQUENCE</scope>
    <source>
        <strain evidence="5">MELC-2E11</strain>
        <tissue evidence="5">Siphon/mantle</tissue>
    </source>
</reference>
<sequence length="802" mass="89758">MRFRIVTIVLLSFLYIKGHGQTCPGHCLCCKTDKCGMSDGIDNYCVDGCREAYWGYRCLNICRGNCFKCSRTDGSKCNSCWRTFYDPSTSCSKICSPGCMSRFCDDDGKCKCIDNYEGDKCDKCIAGKYGDSCSLNCNHSNCRCNAKYGCDSCKPGFYGNNTLCVSRCSNGCFINTCDNEGRCNCKLQFSGEMCAYCIGGFFGEHCNETCLNICSERSCSRDGTCICGQNFEGKKCDRCIVDRYGEKCEHKCSPGCATPTCDAKTGFCPCKTNFQGEKCNECIEGLYGEYCNQTCAVNCLQETCLRSTGVCTAGCKDGFTSDKCSEPCNSQCKACQQNNGSICESCFEDHWGTACRCPINCYCASGSKECLNCRNGYISTDLKCICRKEYCADTSCNSCKGERYFSYKNACCECSNHCKDGKCISHSQCLDGCQDGYFGEDCLGKCIEIDTHCLRCHKNIRSCTLCENSYYISSNETCTPCSSNCVDFKCKQRSGNCTEGCNLGLWNYTCDIPCLGNCDSCDQLSGLCIMCNQGFKYGPYCNISCSTKCKNRTCNQRNGECMEGCFEGYTGSFCEKADEPSYSYQILSEAQMEKDDGNQEYEPMKHANSSQNTGTEEIQAYETMKPTNSSKNTEETKEDETMKHTNSSKNTDTEETQEYETMKRTNSSNNTETETKIVPTLSGNEYKDSVCLQVRRKFWDAQKMCHPPDMVLSSIYSPTDCHISRQHCTIGLYEDVGRNAPHPPCPNRGKCFEQKCGTITSRSKLMNSCFFLFFIRKRNTKRKQRRIHPFSNPLRGFTMFSQ</sequence>
<dbReference type="Proteomes" id="UP001164746">
    <property type="component" value="Chromosome 15"/>
</dbReference>
<evidence type="ECO:0000256" key="1">
    <source>
        <dbReference type="ARBA" id="ARBA00022536"/>
    </source>
</evidence>
<dbReference type="PANTHER" id="PTHR24043:SF8">
    <property type="entry name" value="EGF-LIKE DOMAIN-CONTAINING PROTEIN"/>
    <property type="match status" value="1"/>
</dbReference>
<evidence type="ECO:0000313" key="5">
    <source>
        <dbReference type="EMBL" id="WAR27549.1"/>
    </source>
</evidence>
<dbReference type="InterPro" id="IPR042635">
    <property type="entry name" value="MEGF10/SREC1/2-like"/>
</dbReference>
<dbReference type="Gene3D" id="2.170.300.10">
    <property type="entry name" value="Tie2 ligand-binding domain superfamily"/>
    <property type="match status" value="1"/>
</dbReference>
<proteinExistence type="predicted"/>
<evidence type="ECO:0000313" key="6">
    <source>
        <dbReference type="Proteomes" id="UP001164746"/>
    </source>
</evidence>
<feature type="domain" description="Laminin EGF-like" evidence="4">
    <location>
        <begin position="268"/>
        <end position="299"/>
    </location>
</feature>
<evidence type="ECO:0000256" key="3">
    <source>
        <dbReference type="SAM" id="SignalP"/>
    </source>
</evidence>
<dbReference type="SMART" id="SM00181">
    <property type="entry name" value="EGF"/>
    <property type="match status" value="10"/>
</dbReference>
<accession>A0ABY7G2C1</accession>
<keyword evidence="6" id="KW-1185">Reference proteome</keyword>
<name>A0ABY7G2C1_MYAAR</name>
<feature type="region of interest" description="Disordered" evidence="2">
    <location>
        <begin position="624"/>
        <end position="673"/>
    </location>
</feature>
<keyword evidence="3" id="KW-0732">Signal</keyword>
<gene>
    <name evidence="5" type="ORF">MAR_013253</name>
</gene>
<organism evidence="5 6">
    <name type="scientific">Mya arenaria</name>
    <name type="common">Soft-shell clam</name>
    <dbReference type="NCBI Taxonomy" id="6604"/>
    <lineage>
        <taxon>Eukaryota</taxon>
        <taxon>Metazoa</taxon>
        <taxon>Spiralia</taxon>
        <taxon>Lophotrochozoa</taxon>
        <taxon>Mollusca</taxon>
        <taxon>Bivalvia</taxon>
        <taxon>Autobranchia</taxon>
        <taxon>Heteroconchia</taxon>
        <taxon>Euheterodonta</taxon>
        <taxon>Imparidentia</taxon>
        <taxon>Neoheterodontei</taxon>
        <taxon>Myida</taxon>
        <taxon>Myoidea</taxon>
        <taxon>Myidae</taxon>
        <taxon>Mya</taxon>
    </lineage>
</organism>
<dbReference type="SMART" id="SM00180">
    <property type="entry name" value="EGF_Lam"/>
    <property type="match status" value="3"/>
</dbReference>
<evidence type="ECO:0000259" key="4">
    <source>
        <dbReference type="PROSITE" id="PS01248"/>
    </source>
</evidence>
<feature type="signal peptide" evidence="3">
    <location>
        <begin position="1"/>
        <end position="20"/>
    </location>
</feature>
<dbReference type="InterPro" id="IPR000742">
    <property type="entry name" value="EGF"/>
</dbReference>
<feature type="domain" description="Laminin EGF-like" evidence="4">
    <location>
        <begin position="110"/>
        <end position="144"/>
    </location>
</feature>
<feature type="compositionally biased region" description="Basic and acidic residues" evidence="2">
    <location>
        <begin position="632"/>
        <end position="643"/>
    </location>
</feature>
<feature type="chain" id="PRO_5046447793" evidence="3">
    <location>
        <begin position="21"/>
        <end position="802"/>
    </location>
</feature>
<dbReference type="InterPro" id="IPR002049">
    <property type="entry name" value="LE_dom"/>
</dbReference>
<protein>
    <submittedName>
        <fullName evidence="5">TENX-like protein</fullName>
    </submittedName>
</protein>
<dbReference type="PANTHER" id="PTHR24043">
    <property type="entry name" value="SCAVENGER RECEPTOR CLASS F"/>
    <property type="match status" value="1"/>
</dbReference>
<dbReference type="PROSITE" id="PS01248">
    <property type="entry name" value="EGF_LAM_1"/>
    <property type="match status" value="2"/>
</dbReference>
<evidence type="ECO:0000256" key="2">
    <source>
        <dbReference type="SAM" id="MobiDB-lite"/>
    </source>
</evidence>
<dbReference type="EMBL" id="CP111026">
    <property type="protein sequence ID" value="WAR27549.1"/>
    <property type="molecule type" value="Genomic_DNA"/>
</dbReference>